<dbReference type="Proteomes" id="UP000314294">
    <property type="component" value="Unassembled WGS sequence"/>
</dbReference>
<keyword evidence="3" id="KW-1185">Reference proteome</keyword>
<dbReference type="AlphaFoldDB" id="A0A4Z2HHT5"/>
<organism evidence="2 3">
    <name type="scientific">Liparis tanakae</name>
    <name type="common">Tanaka's snailfish</name>
    <dbReference type="NCBI Taxonomy" id="230148"/>
    <lineage>
        <taxon>Eukaryota</taxon>
        <taxon>Metazoa</taxon>
        <taxon>Chordata</taxon>
        <taxon>Craniata</taxon>
        <taxon>Vertebrata</taxon>
        <taxon>Euteleostomi</taxon>
        <taxon>Actinopterygii</taxon>
        <taxon>Neopterygii</taxon>
        <taxon>Teleostei</taxon>
        <taxon>Neoteleostei</taxon>
        <taxon>Acanthomorphata</taxon>
        <taxon>Eupercaria</taxon>
        <taxon>Perciformes</taxon>
        <taxon>Cottioidei</taxon>
        <taxon>Cottales</taxon>
        <taxon>Liparidae</taxon>
        <taxon>Liparis</taxon>
    </lineage>
</organism>
<dbReference type="EMBL" id="SRLO01000239">
    <property type="protein sequence ID" value="TNN65161.1"/>
    <property type="molecule type" value="Genomic_DNA"/>
</dbReference>
<evidence type="ECO:0000256" key="1">
    <source>
        <dbReference type="SAM" id="MobiDB-lite"/>
    </source>
</evidence>
<proteinExistence type="predicted"/>
<evidence type="ECO:0000313" key="3">
    <source>
        <dbReference type="Proteomes" id="UP000314294"/>
    </source>
</evidence>
<protein>
    <submittedName>
        <fullName evidence="2">Uncharacterized protein</fullName>
    </submittedName>
</protein>
<accession>A0A4Z2HHT5</accession>
<reference evidence="2 3" key="1">
    <citation type="submission" date="2019-03" db="EMBL/GenBank/DDBJ databases">
        <title>First draft genome of Liparis tanakae, snailfish: a comprehensive survey of snailfish specific genes.</title>
        <authorList>
            <person name="Kim W."/>
            <person name="Song I."/>
            <person name="Jeong J.-H."/>
            <person name="Kim D."/>
            <person name="Kim S."/>
            <person name="Ryu S."/>
            <person name="Song J.Y."/>
            <person name="Lee S.K."/>
        </authorList>
    </citation>
    <scope>NUCLEOTIDE SEQUENCE [LARGE SCALE GENOMIC DNA]</scope>
    <source>
        <tissue evidence="2">Muscle</tissue>
    </source>
</reference>
<feature type="compositionally biased region" description="Polar residues" evidence="1">
    <location>
        <begin position="13"/>
        <end position="25"/>
    </location>
</feature>
<gene>
    <name evidence="2" type="ORF">EYF80_024568</name>
</gene>
<name>A0A4Z2HHT5_9TELE</name>
<comment type="caution">
    <text evidence="2">The sequence shown here is derived from an EMBL/GenBank/DDBJ whole genome shotgun (WGS) entry which is preliminary data.</text>
</comment>
<feature type="region of interest" description="Disordered" evidence="1">
    <location>
        <begin position="1"/>
        <end position="37"/>
    </location>
</feature>
<evidence type="ECO:0000313" key="2">
    <source>
        <dbReference type="EMBL" id="TNN65161.1"/>
    </source>
</evidence>
<sequence>MKNYLSMVLNPSPRITHQQPNSEQTQKSRRPSHCHLSSRGGFLARAAVQESCGLDANLD</sequence>